<evidence type="ECO:0000256" key="2">
    <source>
        <dbReference type="SAM" id="Phobius"/>
    </source>
</evidence>
<keyword evidence="4" id="KW-1185">Reference proteome</keyword>
<feature type="coiled-coil region" evidence="1">
    <location>
        <begin position="71"/>
        <end position="103"/>
    </location>
</feature>
<keyword evidence="1" id="KW-0175">Coiled coil</keyword>
<keyword evidence="2" id="KW-0472">Membrane</keyword>
<evidence type="ECO:0000313" key="3">
    <source>
        <dbReference type="EMBL" id="MDL0088390.1"/>
    </source>
</evidence>
<keyword evidence="2" id="KW-0812">Transmembrane</keyword>
<protein>
    <submittedName>
        <fullName evidence="3">CDC27 family protein</fullName>
    </submittedName>
</protein>
<comment type="caution">
    <text evidence="3">The sequence shown here is derived from an EMBL/GenBank/DDBJ whole genome shotgun (WGS) entry which is preliminary data.</text>
</comment>
<dbReference type="Pfam" id="PF12895">
    <property type="entry name" value="ANAPC3"/>
    <property type="match status" value="1"/>
</dbReference>
<reference evidence="3" key="1">
    <citation type="submission" date="2022-08" db="EMBL/GenBank/DDBJ databases">
        <authorList>
            <person name="Wang H."/>
        </authorList>
    </citation>
    <scope>NUCLEOTIDE SEQUENCE</scope>
    <source>
        <strain evidence="3">PS10</strain>
    </source>
</reference>
<dbReference type="EMBL" id="JANURM010000002">
    <property type="protein sequence ID" value="MDL0088390.1"/>
    <property type="molecule type" value="Genomic_DNA"/>
</dbReference>
<keyword evidence="2" id="KW-1133">Transmembrane helix</keyword>
<dbReference type="SUPFAM" id="SSF48452">
    <property type="entry name" value="TPR-like"/>
    <property type="match status" value="1"/>
</dbReference>
<sequence length="286" mass="33353">MLDFKEVKALEERYNDYILRTQKKPKLELKFNPKWLKYAVVTFGFLVIILTLIFSKLAPKEEQKEQKIEIKQESRSEVAKQKYENEQEQNELANKIVKKIEEKIAVEANVSEILNDKPSEKKATIPQGWLRLNEIEPQTDYVSSEIKTKEQRQIITPPQDEMINFEPEKISQTPKQKPKVQIEVTQGEVSHTDELIAKFEKSKNISYALELARLFFDNGDYENTIKWALSANEINSDNEESWVIFAKAKYKLNQKNDALRVLKAYNKSKNSKVISNLIKQIQDGTL</sequence>
<feature type="transmembrane region" description="Helical" evidence="2">
    <location>
        <begin position="35"/>
        <end position="54"/>
    </location>
</feature>
<accession>A0ABT7HNM8</accession>
<dbReference type="RefSeq" id="WP_284937039.1">
    <property type="nucleotide sequence ID" value="NZ_JANURM010000002.1"/>
</dbReference>
<organism evidence="3 4">
    <name type="scientific">Campylobacter gastrosuis</name>
    <dbReference type="NCBI Taxonomy" id="2974576"/>
    <lineage>
        <taxon>Bacteria</taxon>
        <taxon>Pseudomonadati</taxon>
        <taxon>Campylobacterota</taxon>
        <taxon>Epsilonproteobacteria</taxon>
        <taxon>Campylobacterales</taxon>
        <taxon>Campylobacteraceae</taxon>
        <taxon>Campylobacter</taxon>
    </lineage>
</organism>
<reference evidence="3" key="2">
    <citation type="journal article" date="2023" name="Microorganisms">
        <title>Isolation and Genomic Characteristics of Cat-Borne Campylobacter felis sp. nov. and Sheep-Borne Campylobacter ovis sp. nov.</title>
        <authorList>
            <person name="Wang H."/>
            <person name="Li Y."/>
            <person name="Gu Y."/>
            <person name="Zhou G."/>
            <person name="Chen X."/>
            <person name="Zhang X."/>
            <person name="Shao Z."/>
            <person name="Zhang J."/>
            <person name="Zhang M."/>
        </authorList>
    </citation>
    <scope>NUCLEOTIDE SEQUENCE</scope>
    <source>
        <strain evidence="3">PS10</strain>
    </source>
</reference>
<name>A0ABT7HNM8_9BACT</name>
<dbReference type="Gene3D" id="1.25.40.10">
    <property type="entry name" value="Tetratricopeptide repeat domain"/>
    <property type="match status" value="1"/>
</dbReference>
<dbReference type="Proteomes" id="UP001173801">
    <property type="component" value="Unassembled WGS sequence"/>
</dbReference>
<evidence type="ECO:0000256" key="1">
    <source>
        <dbReference type="SAM" id="Coils"/>
    </source>
</evidence>
<gene>
    <name evidence="3" type="ORF">NYG85_03230</name>
</gene>
<dbReference type="InterPro" id="IPR011990">
    <property type="entry name" value="TPR-like_helical_dom_sf"/>
</dbReference>
<evidence type="ECO:0000313" key="4">
    <source>
        <dbReference type="Proteomes" id="UP001173801"/>
    </source>
</evidence>
<proteinExistence type="predicted"/>